<evidence type="ECO:0000313" key="11">
    <source>
        <dbReference type="EMBL" id="GBP36671.1"/>
    </source>
</evidence>
<dbReference type="Pfam" id="PF02949">
    <property type="entry name" value="7tm_6"/>
    <property type="match status" value="1"/>
</dbReference>
<evidence type="ECO:0000256" key="1">
    <source>
        <dbReference type="ARBA" id="ARBA00004651"/>
    </source>
</evidence>
<dbReference type="PANTHER" id="PTHR21137">
    <property type="entry name" value="ODORANT RECEPTOR"/>
    <property type="match status" value="1"/>
</dbReference>
<dbReference type="InterPro" id="IPR004117">
    <property type="entry name" value="7tm6_olfct_rcpt"/>
</dbReference>
<keyword evidence="5" id="KW-0552">Olfaction</keyword>
<keyword evidence="2" id="KW-1003">Cell membrane</keyword>
<reference evidence="11 12" key="1">
    <citation type="journal article" date="2019" name="Commun. Biol.">
        <title>The bagworm genome reveals a unique fibroin gene that provides high tensile strength.</title>
        <authorList>
            <person name="Kono N."/>
            <person name="Nakamura H."/>
            <person name="Ohtoshi R."/>
            <person name="Tomita M."/>
            <person name="Numata K."/>
            <person name="Arakawa K."/>
        </authorList>
    </citation>
    <scope>NUCLEOTIDE SEQUENCE [LARGE SCALE GENOMIC DNA]</scope>
</reference>
<keyword evidence="4 10" id="KW-0812">Transmembrane</keyword>
<comment type="caution">
    <text evidence="11">The sequence shown here is derived from an EMBL/GenBank/DDBJ whole genome shotgun (WGS) entry which is preliminary data.</text>
</comment>
<evidence type="ECO:0000256" key="3">
    <source>
        <dbReference type="ARBA" id="ARBA00022606"/>
    </source>
</evidence>
<keyword evidence="9" id="KW-0807">Transducer</keyword>
<evidence type="ECO:0000256" key="9">
    <source>
        <dbReference type="ARBA" id="ARBA00023224"/>
    </source>
</evidence>
<name>A0A4C1VCU1_EUMVA</name>
<dbReference type="AlphaFoldDB" id="A0A4C1VCU1"/>
<evidence type="ECO:0000256" key="6">
    <source>
        <dbReference type="ARBA" id="ARBA00022989"/>
    </source>
</evidence>
<feature type="transmembrane region" description="Helical" evidence="10">
    <location>
        <begin position="60"/>
        <end position="79"/>
    </location>
</feature>
<evidence type="ECO:0000256" key="5">
    <source>
        <dbReference type="ARBA" id="ARBA00022725"/>
    </source>
</evidence>
<evidence type="ECO:0000313" key="12">
    <source>
        <dbReference type="Proteomes" id="UP000299102"/>
    </source>
</evidence>
<evidence type="ECO:0000256" key="10">
    <source>
        <dbReference type="SAM" id="Phobius"/>
    </source>
</evidence>
<keyword evidence="12" id="KW-1185">Reference proteome</keyword>
<organism evidence="11 12">
    <name type="scientific">Eumeta variegata</name>
    <name type="common">Bagworm moth</name>
    <name type="synonym">Eumeta japonica</name>
    <dbReference type="NCBI Taxonomy" id="151549"/>
    <lineage>
        <taxon>Eukaryota</taxon>
        <taxon>Metazoa</taxon>
        <taxon>Ecdysozoa</taxon>
        <taxon>Arthropoda</taxon>
        <taxon>Hexapoda</taxon>
        <taxon>Insecta</taxon>
        <taxon>Pterygota</taxon>
        <taxon>Neoptera</taxon>
        <taxon>Endopterygota</taxon>
        <taxon>Lepidoptera</taxon>
        <taxon>Glossata</taxon>
        <taxon>Ditrysia</taxon>
        <taxon>Tineoidea</taxon>
        <taxon>Psychidae</taxon>
        <taxon>Oiketicinae</taxon>
        <taxon>Eumeta</taxon>
    </lineage>
</organism>
<evidence type="ECO:0000256" key="8">
    <source>
        <dbReference type="ARBA" id="ARBA00023170"/>
    </source>
</evidence>
<protein>
    <submittedName>
        <fullName evidence="11">Odorant receptor Or1</fullName>
    </submittedName>
</protein>
<evidence type="ECO:0000256" key="4">
    <source>
        <dbReference type="ARBA" id="ARBA00022692"/>
    </source>
</evidence>
<keyword evidence="3" id="KW-0716">Sensory transduction</keyword>
<proteinExistence type="predicted"/>
<dbReference type="GO" id="GO:0007165">
    <property type="term" value="P:signal transduction"/>
    <property type="evidence" value="ECO:0007669"/>
    <property type="project" value="UniProtKB-KW"/>
</dbReference>
<gene>
    <name evidence="11" type="primary">OR1</name>
    <name evidence="11" type="ORF">EVAR_35257_1</name>
</gene>
<dbReference type="OrthoDB" id="6617147at2759"/>
<evidence type="ECO:0000256" key="2">
    <source>
        <dbReference type="ARBA" id="ARBA00022475"/>
    </source>
</evidence>
<evidence type="ECO:0000256" key="7">
    <source>
        <dbReference type="ARBA" id="ARBA00023136"/>
    </source>
</evidence>
<keyword evidence="7 10" id="KW-0472">Membrane</keyword>
<keyword evidence="8 11" id="KW-0675">Receptor</keyword>
<dbReference type="GO" id="GO:0005886">
    <property type="term" value="C:plasma membrane"/>
    <property type="evidence" value="ECO:0007669"/>
    <property type="project" value="UniProtKB-SubCell"/>
</dbReference>
<sequence length="130" mass="14530">MCVKRQLGACVRRHRAALAAARALQACFSAPTFAQFAVSLVIICVTAFQLASQTSNPLRLLAMGTYLLNMSFQVFIYCYSGHALAEQVMCRSDDRNNTQWRLPGGEPLLCVQSHEIRHLQLITDVSLERE</sequence>
<accession>A0A4C1VCU1</accession>
<dbReference type="Proteomes" id="UP000299102">
    <property type="component" value="Unassembled WGS sequence"/>
</dbReference>
<comment type="subcellular location">
    <subcellularLocation>
        <location evidence="1">Cell membrane</location>
        <topology evidence="1">Multi-pass membrane protein</topology>
    </subcellularLocation>
</comment>
<feature type="transmembrane region" description="Helical" evidence="10">
    <location>
        <begin position="21"/>
        <end position="48"/>
    </location>
</feature>
<keyword evidence="6 10" id="KW-1133">Transmembrane helix</keyword>
<dbReference type="PANTHER" id="PTHR21137:SF35">
    <property type="entry name" value="ODORANT RECEPTOR 19A-RELATED"/>
    <property type="match status" value="1"/>
</dbReference>
<dbReference type="GO" id="GO:0005549">
    <property type="term" value="F:odorant binding"/>
    <property type="evidence" value="ECO:0007669"/>
    <property type="project" value="InterPro"/>
</dbReference>
<dbReference type="GO" id="GO:0004984">
    <property type="term" value="F:olfactory receptor activity"/>
    <property type="evidence" value="ECO:0007669"/>
    <property type="project" value="InterPro"/>
</dbReference>
<dbReference type="EMBL" id="BGZK01000321">
    <property type="protein sequence ID" value="GBP36671.1"/>
    <property type="molecule type" value="Genomic_DNA"/>
</dbReference>